<evidence type="ECO:0000256" key="9">
    <source>
        <dbReference type="SAM" id="Phobius"/>
    </source>
</evidence>
<feature type="transmembrane region" description="Helical" evidence="9">
    <location>
        <begin position="113"/>
        <end position="138"/>
    </location>
</feature>
<feature type="compositionally biased region" description="Basic and acidic residues" evidence="8">
    <location>
        <begin position="529"/>
        <end position="542"/>
    </location>
</feature>
<feature type="transmembrane region" description="Helical" evidence="9">
    <location>
        <begin position="457"/>
        <end position="474"/>
    </location>
</feature>
<evidence type="ECO:0000313" key="12">
    <source>
        <dbReference type="Proteomes" id="UP000184073"/>
    </source>
</evidence>
<evidence type="ECO:0000256" key="8">
    <source>
        <dbReference type="SAM" id="MobiDB-lite"/>
    </source>
</evidence>
<feature type="transmembrane region" description="Helical" evidence="9">
    <location>
        <begin position="62"/>
        <end position="83"/>
    </location>
</feature>
<dbReference type="PROSITE" id="PS00216">
    <property type="entry name" value="SUGAR_TRANSPORT_1"/>
    <property type="match status" value="1"/>
</dbReference>
<sequence>MQLGKSYNVYFLCAFMTLAFKYKLTVRLGGGLFGFDISSMSGVLGTKAYINYFQVGDGNYKQGGITCAMPFGSLVGALCSSFLADKYSRVTAIQFSSTLWIIGSVFQCASNGIALLVVGRVIAGLCVGIASAMVPVYIAEVSPKQIRGRMISLQQWAITWGILIQYFIQYGASNVDGGPENETQSTAAFRIPWGIQIVPGAIYFVGLFFYPKSPRWLASKDRWDECMQVLARLHGNGDINHPKVLAEYKEIQDALALEREQNSTSYEEFMKPRIAKRVFLGMSLQMWSQLCGMNVMMYYIVYIMQGTGAGSPLLTASIQYILNTALTLPAILWLDRFGRRPAILIGFTMQAIFLYVEGALQAGYGRTTREGDANSTAISWTVADHPAVGRAIIAMSYLFVCSFATTIGPTSWTYPAEIYPAKVRAKAVSLATASNWTWNCLLALFVPPLLWSINWKMYMIFAAFNTVAAVHMFLTAPETKGFTLEEMDEVFDSGVPAWRRGKVRSRLDDIEREIAEGNLKVTDRTGPVTDDKVAPEKGNEQV</sequence>
<reference evidence="12" key="1">
    <citation type="journal article" date="2017" name="Genome Biol.">
        <title>Comparative genomics reveals high biological diversity and specific adaptations in the industrially and medically important fungal genus Aspergillus.</title>
        <authorList>
            <person name="de Vries R.P."/>
            <person name="Riley R."/>
            <person name="Wiebenga A."/>
            <person name="Aguilar-Osorio G."/>
            <person name="Amillis S."/>
            <person name="Uchima C.A."/>
            <person name="Anderluh G."/>
            <person name="Asadollahi M."/>
            <person name="Askin M."/>
            <person name="Barry K."/>
            <person name="Battaglia E."/>
            <person name="Bayram O."/>
            <person name="Benocci T."/>
            <person name="Braus-Stromeyer S.A."/>
            <person name="Caldana C."/>
            <person name="Canovas D."/>
            <person name="Cerqueira G.C."/>
            <person name="Chen F."/>
            <person name="Chen W."/>
            <person name="Choi C."/>
            <person name="Clum A."/>
            <person name="Dos Santos R.A."/>
            <person name="Damasio A.R."/>
            <person name="Diallinas G."/>
            <person name="Emri T."/>
            <person name="Fekete E."/>
            <person name="Flipphi M."/>
            <person name="Freyberg S."/>
            <person name="Gallo A."/>
            <person name="Gournas C."/>
            <person name="Habgood R."/>
            <person name="Hainaut M."/>
            <person name="Harispe M.L."/>
            <person name="Henrissat B."/>
            <person name="Hilden K.S."/>
            <person name="Hope R."/>
            <person name="Hossain A."/>
            <person name="Karabika E."/>
            <person name="Karaffa L."/>
            <person name="Karanyi Z."/>
            <person name="Krasevec N."/>
            <person name="Kuo A."/>
            <person name="Kusch H."/>
            <person name="LaButti K."/>
            <person name="Lagendijk E.L."/>
            <person name="Lapidus A."/>
            <person name="Levasseur A."/>
            <person name="Lindquist E."/>
            <person name="Lipzen A."/>
            <person name="Logrieco A.F."/>
            <person name="MacCabe A."/>
            <person name="Maekelae M.R."/>
            <person name="Malavazi I."/>
            <person name="Melin P."/>
            <person name="Meyer V."/>
            <person name="Mielnichuk N."/>
            <person name="Miskei M."/>
            <person name="Molnar A.P."/>
            <person name="Mule G."/>
            <person name="Ngan C.Y."/>
            <person name="Orejas M."/>
            <person name="Orosz E."/>
            <person name="Ouedraogo J.P."/>
            <person name="Overkamp K.M."/>
            <person name="Park H.-S."/>
            <person name="Perrone G."/>
            <person name="Piumi F."/>
            <person name="Punt P.J."/>
            <person name="Ram A.F."/>
            <person name="Ramon A."/>
            <person name="Rauscher S."/>
            <person name="Record E."/>
            <person name="Riano-Pachon D.M."/>
            <person name="Robert V."/>
            <person name="Roehrig J."/>
            <person name="Ruller R."/>
            <person name="Salamov A."/>
            <person name="Salih N.S."/>
            <person name="Samson R.A."/>
            <person name="Sandor E."/>
            <person name="Sanguinetti M."/>
            <person name="Schuetze T."/>
            <person name="Sepcic K."/>
            <person name="Shelest E."/>
            <person name="Sherlock G."/>
            <person name="Sophianopoulou V."/>
            <person name="Squina F.M."/>
            <person name="Sun H."/>
            <person name="Susca A."/>
            <person name="Todd R.B."/>
            <person name="Tsang A."/>
            <person name="Unkles S.E."/>
            <person name="van de Wiele N."/>
            <person name="van Rossen-Uffink D."/>
            <person name="Oliveira J.V."/>
            <person name="Vesth T.C."/>
            <person name="Visser J."/>
            <person name="Yu J.-H."/>
            <person name="Zhou M."/>
            <person name="Andersen M.R."/>
            <person name="Archer D.B."/>
            <person name="Baker S.E."/>
            <person name="Benoit I."/>
            <person name="Brakhage A.A."/>
            <person name="Braus G.H."/>
            <person name="Fischer R."/>
            <person name="Frisvad J.C."/>
            <person name="Goldman G.H."/>
            <person name="Houbraken J."/>
            <person name="Oakley B."/>
            <person name="Pocsi I."/>
            <person name="Scazzocchio C."/>
            <person name="Seiboth B."/>
            <person name="vanKuyk P.A."/>
            <person name="Wortman J."/>
            <person name="Dyer P.S."/>
            <person name="Grigoriev I.V."/>
        </authorList>
    </citation>
    <scope>NUCLEOTIDE SEQUENCE [LARGE SCALE GENOMIC DNA]</scope>
    <source>
        <strain evidence="12">CBS 583.65</strain>
    </source>
</reference>
<feature type="transmembrane region" description="Helical" evidence="9">
    <location>
        <begin position="428"/>
        <end position="451"/>
    </location>
</feature>
<dbReference type="RefSeq" id="XP_040661652.1">
    <property type="nucleotide sequence ID" value="XM_040809509.1"/>
</dbReference>
<dbReference type="CDD" id="cd17356">
    <property type="entry name" value="MFS_HXT"/>
    <property type="match status" value="1"/>
</dbReference>
<evidence type="ECO:0000256" key="6">
    <source>
        <dbReference type="ARBA" id="ARBA00023136"/>
    </source>
</evidence>
<dbReference type="Pfam" id="PF00083">
    <property type="entry name" value="Sugar_tr"/>
    <property type="match status" value="1"/>
</dbReference>
<dbReference type="InterPro" id="IPR003663">
    <property type="entry name" value="Sugar/inositol_transpt"/>
</dbReference>
<name>A0A1L9P2X3_ASPVE</name>
<proteinExistence type="inferred from homology"/>
<organism evidence="11 12">
    <name type="scientific">Aspergillus versicolor CBS 583.65</name>
    <dbReference type="NCBI Taxonomy" id="1036611"/>
    <lineage>
        <taxon>Eukaryota</taxon>
        <taxon>Fungi</taxon>
        <taxon>Dikarya</taxon>
        <taxon>Ascomycota</taxon>
        <taxon>Pezizomycotina</taxon>
        <taxon>Eurotiomycetes</taxon>
        <taxon>Eurotiomycetidae</taxon>
        <taxon>Eurotiales</taxon>
        <taxon>Aspergillaceae</taxon>
        <taxon>Aspergillus</taxon>
        <taxon>Aspergillus subgen. Nidulantes</taxon>
    </lineage>
</organism>
<feature type="transmembrane region" description="Helical" evidence="9">
    <location>
        <begin position="150"/>
        <end position="168"/>
    </location>
</feature>
<evidence type="ECO:0000256" key="4">
    <source>
        <dbReference type="ARBA" id="ARBA00022692"/>
    </source>
</evidence>
<feature type="region of interest" description="Disordered" evidence="8">
    <location>
        <begin position="521"/>
        <end position="542"/>
    </location>
</feature>
<feature type="transmembrane region" description="Helical" evidence="9">
    <location>
        <begin position="387"/>
        <end position="407"/>
    </location>
</feature>
<gene>
    <name evidence="11" type="ORF">ASPVEDRAFT_22921</name>
</gene>
<dbReference type="InterPro" id="IPR036259">
    <property type="entry name" value="MFS_trans_sf"/>
</dbReference>
<feature type="domain" description="Major facilitator superfamily (MFS) profile" evidence="10">
    <location>
        <begin position="22"/>
        <end position="480"/>
    </location>
</feature>
<dbReference type="AlphaFoldDB" id="A0A1L9P2X3"/>
<feature type="transmembrane region" description="Helical" evidence="9">
    <location>
        <begin position="278"/>
        <end position="301"/>
    </location>
</feature>
<dbReference type="InterPro" id="IPR020846">
    <property type="entry name" value="MFS_dom"/>
</dbReference>
<keyword evidence="6 9" id="KW-0472">Membrane</keyword>
<evidence type="ECO:0000256" key="3">
    <source>
        <dbReference type="ARBA" id="ARBA00022448"/>
    </source>
</evidence>
<dbReference type="PROSITE" id="PS50850">
    <property type="entry name" value="MFS"/>
    <property type="match status" value="1"/>
</dbReference>
<dbReference type="PANTHER" id="PTHR48022:SF35">
    <property type="entry name" value="MAJOR FACILITATOR SUPERFAMILY (MFS) PROFILE DOMAIN-CONTAINING PROTEIN"/>
    <property type="match status" value="1"/>
</dbReference>
<dbReference type="GO" id="GO:0016020">
    <property type="term" value="C:membrane"/>
    <property type="evidence" value="ECO:0007669"/>
    <property type="project" value="UniProtKB-SubCell"/>
</dbReference>
<dbReference type="InterPro" id="IPR005829">
    <property type="entry name" value="Sugar_transporter_CS"/>
</dbReference>
<accession>A0A1L9P2X3</accession>
<dbReference type="STRING" id="1036611.A0A1L9P2X3"/>
<dbReference type="GeneID" id="63725020"/>
<keyword evidence="4 9" id="KW-0812">Transmembrane</keyword>
<dbReference type="NCBIfam" id="TIGR00879">
    <property type="entry name" value="SP"/>
    <property type="match status" value="1"/>
</dbReference>
<feature type="transmembrane region" description="Helical" evidence="9">
    <location>
        <begin position="313"/>
        <end position="334"/>
    </location>
</feature>
<dbReference type="FunFam" id="1.20.1250.20:FF:000026">
    <property type="entry name" value="MFS quinate transporter QutD"/>
    <property type="match status" value="1"/>
</dbReference>
<dbReference type="GO" id="GO:0005351">
    <property type="term" value="F:carbohydrate:proton symporter activity"/>
    <property type="evidence" value="ECO:0007669"/>
    <property type="project" value="TreeGrafter"/>
</dbReference>
<dbReference type="InterPro" id="IPR005828">
    <property type="entry name" value="MFS_sugar_transport-like"/>
</dbReference>
<comment type="subcellular location">
    <subcellularLocation>
        <location evidence="1">Membrane</location>
        <topology evidence="1">Multi-pass membrane protein</topology>
    </subcellularLocation>
</comment>
<dbReference type="OrthoDB" id="4142200at2759"/>
<keyword evidence="5 9" id="KW-1133">Transmembrane helix</keyword>
<protein>
    <recommendedName>
        <fullName evidence="10">Major facilitator superfamily (MFS) profile domain-containing protein</fullName>
    </recommendedName>
</protein>
<evidence type="ECO:0000313" key="11">
    <source>
        <dbReference type="EMBL" id="OJI95889.1"/>
    </source>
</evidence>
<comment type="similarity">
    <text evidence="2 7">Belongs to the major facilitator superfamily. Sugar transporter (TC 2.A.1.1) family.</text>
</comment>
<dbReference type="EMBL" id="KV878125">
    <property type="protein sequence ID" value="OJI95889.1"/>
    <property type="molecule type" value="Genomic_DNA"/>
</dbReference>
<feature type="transmembrane region" description="Helical" evidence="9">
    <location>
        <begin position="188"/>
        <end position="210"/>
    </location>
</feature>
<evidence type="ECO:0000256" key="1">
    <source>
        <dbReference type="ARBA" id="ARBA00004141"/>
    </source>
</evidence>
<dbReference type="PROSITE" id="PS00217">
    <property type="entry name" value="SUGAR_TRANSPORT_2"/>
    <property type="match status" value="1"/>
</dbReference>
<dbReference type="PANTHER" id="PTHR48022">
    <property type="entry name" value="PLASTIDIC GLUCOSE TRANSPORTER 4"/>
    <property type="match status" value="1"/>
</dbReference>
<keyword evidence="12" id="KW-1185">Reference proteome</keyword>
<dbReference type="SUPFAM" id="SSF103473">
    <property type="entry name" value="MFS general substrate transporter"/>
    <property type="match status" value="1"/>
</dbReference>
<dbReference type="PRINTS" id="PR00171">
    <property type="entry name" value="SUGRTRNSPORT"/>
</dbReference>
<feature type="transmembrane region" description="Helical" evidence="9">
    <location>
        <begin position="341"/>
        <end position="360"/>
    </location>
</feature>
<feature type="transmembrane region" description="Helical" evidence="9">
    <location>
        <begin position="6"/>
        <end position="24"/>
    </location>
</feature>
<dbReference type="InterPro" id="IPR050360">
    <property type="entry name" value="MFS_Sugar_Transporters"/>
</dbReference>
<keyword evidence="3 7" id="KW-0813">Transport</keyword>
<evidence type="ECO:0000259" key="10">
    <source>
        <dbReference type="PROSITE" id="PS50850"/>
    </source>
</evidence>
<dbReference type="Gene3D" id="1.20.1250.20">
    <property type="entry name" value="MFS general substrate transporter like domains"/>
    <property type="match status" value="1"/>
</dbReference>
<dbReference type="VEuPathDB" id="FungiDB:ASPVEDRAFT_22921"/>
<dbReference type="Proteomes" id="UP000184073">
    <property type="component" value="Unassembled WGS sequence"/>
</dbReference>
<evidence type="ECO:0000256" key="7">
    <source>
        <dbReference type="RuleBase" id="RU003346"/>
    </source>
</evidence>
<evidence type="ECO:0000256" key="5">
    <source>
        <dbReference type="ARBA" id="ARBA00022989"/>
    </source>
</evidence>
<evidence type="ECO:0000256" key="2">
    <source>
        <dbReference type="ARBA" id="ARBA00010992"/>
    </source>
</evidence>